<dbReference type="AlphaFoldDB" id="A0ABD8A8I3"/>
<dbReference type="EMBL" id="CP137641">
    <property type="protein sequence ID" value="WOX55348.1"/>
    <property type="molecule type" value="Genomic_DNA"/>
</dbReference>
<evidence type="ECO:0000313" key="2">
    <source>
        <dbReference type="Proteomes" id="UP001626603"/>
    </source>
</evidence>
<sequence length="61" mass="5919">MGIEAPVGEIDGSVELSRGPAPGALVGDVRSPTAVNGVLVLATAEGVGSARPLIGIPDGVR</sequence>
<keyword evidence="2" id="KW-1185">Reference proteome</keyword>
<name>A0ABD8A8I3_9EURY</name>
<organism evidence="1 2">
    <name type="scientific">Methanoculleus palmolei</name>
    <dbReference type="NCBI Taxonomy" id="72612"/>
    <lineage>
        <taxon>Archaea</taxon>
        <taxon>Methanobacteriati</taxon>
        <taxon>Methanobacteriota</taxon>
        <taxon>Stenosarchaea group</taxon>
        <taxon>Methanomicrobia</taxon>
        <taxon>Methanomicrobiales</taxon>
        <taxon>Methanomicrobiaceae</taxon>
        <taxon>Methanoculleus</taxon>
    </lineage>
</organism>
<evidence type="ECO:0000313" key="1">
    <source>
        <dbReference type="EMBL" id="WOX55348.1"/>
    </source>
</evidence>
<protein>
    <submittedName>
        <fullName evidence="1">Uncharacterized protein</fullName>
    </submittedName>
</protein>
<reference evidence="1 2" key="1">
    <citation type="submission" date="2023-10" db="EMBL/GenBank/DDBJ databases">
        <title>The complete genome sequence of Methanoculleus palmolei DSM 4273.</title>
        <authorList>
            <person name="Lai S.-J."/>
            <person name="You Y.-T."/>
            <person name="Chen S.-C."/>
        </authorList>
    </citation>
    <scope>NUCLEOTIDE SEQUENCE [LARGE SCALE GENOMIC DNA]</scope>
    <source>
        <strain evidence="1 2">DSM 4273</strain>
    </source>
</reference>
<gene>
    <name evidence="1" type="ORF">R6Y95_07715</name>
</gene>
<dbReference type="Proteomes" id="UP001626603">
    <property type="component" value="Chromosome"/>
</dbReference>
<accession>A0ABD8A8I3</accession>
<proteinExistence type="predicted"/>